<evidence type="ECO:0000313" key="4">
    <source>
        <dbReference type="EMBL" id="MBU3849756.1"/>
    </source>
</evidence>
<proteinExistence type="predicted"/>
<dbReference type="InterPro" id="IPR048428">
    <property type="entry name" value="YobI-NTPase"/>
</dbReference>
<evidence type="ECO:0000256" key="2">
    <source>
        <dbReference type="SAM" id="Phobius"/>
    </source>
</evidence>
<keyword evidence="2" id="KW-0472">Membrane</keyword>
<evidence type="ECO:0000259" key="3">
    <source>
        <dbReference type="Pfam" id="PF20693"/>
    </source>
</evidence>
<feature type="domain" description="YobI-like P-loop NTPase" evidence="3">
    <location>
        <begin position="50"/>
        <end position="428"/>
    </location>
</feature>
<feature type="transmembrane region" description="Helical" evidence="2">
    <location>
        <begin position="187"/>
        <end position="209"/>
    </location>
</feature>
<keyword evidence="1" id="KW-0175">Coiled coil</keyword>
<comment type="caution">
    <text evidence="4">The sequence shown here is derived from an EMBL/GenBank/DDBJ whole genome shotgun (WGS) entry which is preliminary data.</text>
</comment>
<dbReference type="AlphaFoldDB" id="A0A9E2L270"/>
<dbReference type="SUPFAM" id="SSF52540">
    <property type="entry name" value="P-loop containing nucleoside triphosphate hydrolases"/>
    <property type="match status" value="1"/>
</dbReference>
<keyword evidence="2" id="KW-1133">Transmembrane helix</keyword>
<dbReference type="InterPro" id="IPR027417">
    <property type="entry name" value="P-loop_NTPase"/>
</dbReference>
<evidence type="ECO:0000313" key="5">
    <source>
        <dbReference type="Proteomes" id="UP000823914"/>
    </source>
</evidence>
<sequence>MGVRGNQGLKIQLPAIFKRNKEESPKCKYTEIPFEHLAPLDSANDPEVFKALDYALSQDCIHNIAVTGNYGSGKSSVLNTYIKTHKKHKFLNISLATFTEEVAQQGEETKPTTQKIEKSILQQIFYSASASKLPDSSFHRIKKISFWKKLVWELLFLSFLIPLLLVFQNDIVLRVWNFITGSHPVWYFIAGSFLIVALIVLYFIISFFFKMRFIKFSFQKIEFGLDSVREESLLNRYIDEILYFFERTKYNVVVIEDLDRFKNTEIFIKLRELNTLLNQYEKIKRNIVFIYALKDEVFKDHSRTKFFEFIIPIIPVVNIQNSCDIFFRLKEKYPDSVLKDLSDDFLQDLGLYIDDMRIVKNCINEFKIYDKKINKKDYSEECFEKENSDDEVNEESHVHNRNKLFALIVYKNLYPDDFAKLSQNQGDLAEIFKRKKDIVQNELKSIEKEISELEAQIQEVEKQIDLDIAELRTIYVAKILESTHAFAKNEISTFIKDVEFHKIKETNTIFLTDCDPRRYGNAIDKLEYKINFSEIERKINPSLSYDEREEIIRKGKTSKIRQIQALIVTKQRIMNTSHIMSFNQLIDAEIPVEKFTENVPDNKKDFIAFLLRNEYIDENYFDYISYFYEGAISATDKEYLILIKNRKSPLVNLQLTKIENVIKRINSEEWTIPSVLNYSLLTYLLEKKDSHITDFLHALIRYKKEQRNPFFSDYGSFIDSITLLNDENLSFFSNYENRNPEHLKYLYEELYKIIQYQSELITLVFQNENLDIKYYFFIYGEIDRSDRDAIAFLESDISFLHRKLDEDKAIIQSKISLLSLIFNLQQDTVNYDIFDIIIKNNAYTLTRENFDIILRFYDKELSSPISDYYTRILSLPEESIKNYINDKLQVFIEKIILPLETLSESGEALISLLNSPSISDSDKVEIIGKNTGKISDITMITETDIEADTKGDTKTIDVWEELFKLQKVVPTWKNVFEFFRHKKNVLDEILINFINNKEIVDSLVKIKPLSDEEIKQEIGNSSVCKQLYDEVMICPKLSDESYKQLMNICPWFYNHISQYNISAEKLEILIRGDKFAMTDKNYNGIKNSHGDLLPLFIQLNFDDFLTEKDKLQITKEDLKLFLEKPDLNNDQKSKLLSEDFAVWKTMNTQDDLLFLGKKIMNIGFEGNLPVAVTSIFNAFSESSDIIKLLGLQGQKLNADIIKSIINNKLGDEYKKCIEHTGKKQKFAYTPEAEKLFTLLKSKGFISSFTIDKEREKITVNQKRR</sequence>
<dbReference type="EMBL" id="JAHLFV010000098">
    <property type="protein sequence ID" value="MBU3849756.1"/>
    <property type="molecule type" value="Genomic_DNA"/>
</dbReference>
<organism evidence="4 5">
    <name type="scientific">Candidatus Treponema excrementipullorum</name>
    <dbReference type="NCBI Taxonomy" id="2838768"/>
    <lineage>
        <taxon>Bacteria</taxon>
        <taxon>Pseudomonadati</taxon>
        <taxon>Spirochaetota</taxon>
        <taxon>Spirochaetia</taxon>
        <taxon>Spirochaetales</taxon>
        <taxon>Treponemataceae</taxon>
        <taxon>Treponema</taxon>
    </lineage>
</organism>
<accession>A0A9E2L270</accession>
<gene>
    <name evidence="4" type="ORF">IAA16_04245</name>
</gene>
<protein>
    <recommendedName>
        <fullName evidence="3">YobI-like P-loop NTPase domain-containing protein</fullName>
    </recommendedName>
</protein>
<reference evidence="4" key="1">
    <citation type="journal article" date="2021" name="PeerJ">
        <title>Extensive microbial diversity within the chicken gut microbiome revealed by metagenomics and culture.</title>
        <authorList>
            <person name="Gilroy R."/>
            <person name="Ravi A."/>
            <person name="Getino M."/>
            <person name="Pursley I."/>
            <person name="Horton D.L."/>
            <person name="Alikhan N.F."/>
            <person name="Baker D."/>
            <person name="Gharbi K."/>
            <person name="Hall N."/>
            <person name="Watson M."/>
            <person name="Adriaenssens E.M."/>
            <person name="Foster-Nyarko E."/>
            <person name="Jarju S."/>
            <person name="Secka A."/>
            <person name="Antonio M."/>
            <person name="Oren A."/>
            <person name="Chaudhuri R.R."/>
            <person name="La Ragione R."/>
            <person name="Hildebrand F."/>
            <person name="Pallen M.J."/>
        </authorList>
    </citation>
    <scope>NUCLEOTIDE SEQUENCE</scope>
    <source>
        <strain evidence="4">Gambia15-2214</strain>
    </source>
</reference>
<dbReference type="Pfam" id="PF20693">
    <property type="entry name" value="YobI-ATPase"/>
    <property type="match status" value="1"/>
</dbReference>
<feature type="transmembrane region" description="Helical" evidence="2">
    <location>
        <begin position="150"/>
        <end position="167"/>
    </location>
</feature>
<keyword evidence="2" id="KW-0812">Transmembrane</keyword>
<evidence type="ECO:0000256" key="1">
    <source>
        <dbReference type="SAM" id="Coils"/>
    </source>
</evidence>
<name>A0A9E2L270_9SPIR</name>
<reference evidence="4" key="2">
    <citation type="submission" date="2021-04" db="EMBL/GenBank/DDBJ databases">
        <authorList>
            <person name="Gilroy R."/>
        </authorList>
    </citation>
    <scope>NUCLEOTIDE SEQUENCE</scope>
    <source>
        <strain evidence="4">Gambia15-2214</strain>
    </source>
</reference>
<dbReference type="Proteomes" id="UP000823914">
    <property type="component" value="Unassembled WGS sequence"/>
</dbReference>
<feature type="coiled-coil region" evidence="1">
    <location>
        <begin position="429"/>
        <end position="470"/>
    </location>
</feature>